<sequence length="153" mass="17080">MKKAVQLFVTALLVTCVVFVFAGCIDNKEKTYVEQYTQITADLNDEIGNISNLDTSTVEGFQEFLDMIDSIDEQIHKLADLDPPEKFQEAQECYRTASKGITEANEIFQSLDPEAVLSGDENAYSQYVDALNKYMEACDELQKGDDAINAANK</sequence>
<dbReference type="Proteomes" id="UP000649151">
    <property type="component" value="Unassembled WGS sequence"/>
</dbReference>
<gene>
    <name evidence="2" type="ORF">H8Z77_08210</name>
</gene>
<name>A0ABR7IS72_9CLOT</name>
<feature type="chain" id="PRO_5045989682" description="Lipoprotein" evidence="1">
    <location>
        <begin position="23"/>
        <end position="153"/>
    </location>
</feature>
<feature type="signal peptide" evidence="1">
    <location>
        <begin position="1"/>
        <end position="22"/>
    </location>
</feature>
<evidence type="ECO:0000313" key="2">
    <source>
        <dbReference type="EMBL" id="MBC5787997.1"/>
    </source>
</evidence>
<proteinExistence type="predicted"/>
<organism evidence="2 3">
    <name type="scientific">Clostridium facile</name>
    <dbReference type="NCBI Taxonomy" id="2763035"/>
    <lineage>
        <taxon>Bacteria</taxon>
        <taxon>Bacillati</taxon>
        <taxon>Bacillota</taxon>
        <taxon>Clostridia</taxon>
        <taxon>Eubacteriales</taxon>
        <taxon>Clostridiaceae</taxon>
        <taxon>Clostridium</taxon>
    </lineage>
</organism>
<dbReference type="EMBL" id="JACOQK010000001">
    <property type="protein sequence ID" value="MBC5787997.1"/>
    <property type="molecule type" value="Genomic_DNA"/>
</dbReference>
<dbReference type="PROSITE" id="PS51257">
    <property type="entry name" value="PROKAR_LIPOPROTEIN"/>
    <property type="match status" value="1"/>
</dbReference>
<evidence type="ECO:0000256" key="1">
    <source>
        <dbReference type="SAM" id="SignalP"/>
    </source>
</evidence>
<dbReference type="RefSeq" id="WP_186996702.1">
    <property type="nucleotide sequence ID" value="NZ_JACOQK010000001.1"/>
</dbReference>
<evidence type="ECO:0000313" key="3">
    <source>
        <dbReference type="Proteomes" id="UP000649151"/>
    </source>
</evidence>
<keyword evidence="1" id="KW-0732">Signal</keyword>
<accession>A0ABR7IS72</accession>
<reference evidence="2 3" key="1">
    <citation type="submission" date="2020-08" db="EMBL/GenBank/DDBJ databases">
        <title>Genome public.</title>
        <authorList>
            <person name="Liu C."/>
            <person name="Sun Q."/>
        </authorList>
    </citation>
    <scope>NUCLEOTIDE SEQUENCE [LARGE SCALE GENOMIC DNA]</scope>
    <source>
        <strain evidence="2 3">NSJ-27</strain>
    </source>
</reference>
<evidence type="ECO:0008006" key="4">
    <source>
        <dbReference type="Google" id="ProtNLM"/>
    </source>
</evidence>
<keyword evidence="3" id="KW-1185">Reference proteome</keyword>
<protein>
    <recommendedName>
        <fullName evidence="4">Lipoprotein</fullName>
    </recommendedName>
</protein>
<comment type="caution">
    <text evidence="2">The sequence shown here is derived from an EMBL/GenBank/DDBJ whole genome shotgun (WGS) entry which is preliminary data.</text>
</comment>